<reference evidence="3 4" key="2">
    <citation type="submission" date="2020-08" db="EMBL/GenBank/DDBJ databases">
        <title>The Agave Microbiome: Exploring the role of microbial communities in plant adaptations to desert environments.</title>
        <authorList>
            <person name="Partida-Martinez L.P."/>
        </authorList>
    </citation>
    <scope>NUCLEOTIDE SEQUENCE [LARGE SCALE GENOMIC DNA]</scope>
    <source>
        <strain evidence="3 4">AS2.3</strain>
    </source>
</reference>
<dbReference type="Proteomes" id="UP000517753">
    <property type="component" value="Unassembled WGS sequence"/>
</dbReference>
<dbReference type="SUPFAM" id="SSF54427">
    <property type="entry name" value="NTF2-like"/>
    <property type="match status" value="1"/>
</dbReference>
<dbReference type="PROSITE" id="PS51257">
    <property type="entry name" value="PROKAR_LIPOPROTEIN"/>
    <property type="match status" value="1"/>
</dbReference>
<evidence type="ECO:0000256" key="2">
    <source>
        <dbReference type="SAM" id="SignalP"/>
    </source>
</evidence>
<proteinExistence type="predicted"/>
<keyword evidence="4" id="KW-1185">Reference proteome</keyword>
<evidence type="ECO:0000313" key="3">
    <source>
        <dbReference type="EMBL" id="NYD88827.1"/>
    </source>
</evidence>
<organism evidence="3 4">
    <name type="scientific">Sphingomonas melonis</name>
    <dbReference type="NCBI Taxonomy" id="152682"/>
    <lineage>
        <taxon>Bacteria</taxon>
        <taxon>Pseudomonadati</taxon>
        <taxon>Pseudomonadota</taxon>
        <taxon>Alphaproteobacteria</taxon>
        <taxon>Sphingomonadales</taxon>
        <taxon>Sphingomonadaceae</taxon>
        <taxon>Sphingomonas</taxon>
    </lineage>
</organism>
<dbReference type="RefSeq" id="WP_179507376.1">
    <property type="nucleotide sequence ID" value="NZ_JACCBY010000001.1"/>
</dbReference>
<evidence type="ECO:0000313" key="4">
    <source>
        <dbReference type="Proteomes" id="UP000517753"/>
    </source>
</evidence>
<feature type="chain" id="PRO_5030636461" description="Lipoprotein" evidence="2">
    <location>
        <begin position="18"/>
        <end position="253"/>
    </location>
</feature>
<name>A0A7Y9FKR4_9SPHN</name>
<feature type="compositionally biased region" description="Low complexity" evidence="1">
    <location>
        <begin position="34"/>
        <end position="62"/>
    </location>
</feature>
<comment type="caution">
    <text evidence="3">The sequence shown here is derived from an EMBL/GenBank/DDBJ whole genome shotgun (WGS) entry which is preliminary data.</text>
</comment>
<gene>
    <name evidence="3" type="ORF">HD841_000596</name>
</gene>
<feature type="signal peptide" evidence="2">
    <location>
        <begin position="1"/>
        <end position="17"/>
    </location>
</feature>
<protein>
    <recommendedName>
        <fullName evidence="5">Lipoprotein</fullName>
    </recommendedName>
</protein>
<keyword evidence="2" id="KW-0732">Signal</keyword>
<accession>A0A7Y9FKR4</accession>
<evidence type="ECO:0008006" key="5">
    <source>
        <dbReference type="Google" id="ProtNLM"/>
    </source>
</evidence>
<feature type="region of interest" description="Disordered" evidence="1">
    <location>
        <begin position="34"/>
        <end position="66"/>
    </location>
</feature>
<dbReference type="EMBL" id="JACCBY010000001">
    <property type="protein sequence ID" value="NYD88827.1"/>
    <property type="molecule type" value="Genomic_DNA"/>
</dbReference>
<reference evidence="3 4" key="1">
    <citation type="submission" date="2020-07" db="EMBL/GenBank/DDBJ databases">
        <authorList>
            <person name="Partida-Martinez L."/>
            <person name="Huntemann M."/>
            <person name="Clum A."/>
            <person name="Wang J."/>
            <person name="Palaniappan K."/>
            <person name="Ritter S."/>
            <person name="Chen I.-M."/>
            <person name="Stamatis D."/>
            <person name="Reddy T."/>
            <person name="O'Malley R."/>
            <person name="Daum C."/>
            <person name="Shapiro N."/>
            <person name="Ivanova N."/>
            <person name="Kyrpides N."/>
            <person name="Woyke T."/>
        </authorList>
    </citation>
    <scope>NUCLEOTIDE SEQUENCE [LARGE SCALE GENOMIC DNA]</scope>
    <source>
        <strain evidence="3 4">AS2.3</strain>
    </source>
</reference>
<sequence>MTTIRNGLLWCAPLLLAACGGADRRAEPVAANTAGTVTEPAPAPATPVATPAADRPVATDTPRATGPRSCAADIGAAAAARRVAICRDVSPATHPPCNVANSCAMIEDEIARSCALFDGKGAPMAGCTPSPKSAAAAAAVVQRYYAALDARDYDTAWRQWGDDGRPGQTRAAFEQGFAHTRTTRVTIGALPPGDAGAGSSYQPVPVTVDATLDDGRHQRFRGRYVVRRVNAVDGASAGQLRWHIDSAQLKPAG</sequence>
<evidence type="ECO:0000256" key="1">
    <source>
        <dbReference type="SAM" id="MobiDB-lite"/>
    </source>
</evidence>
<dbReference type="InterPro" id="IPR032710">
    <property type="entry name" value="NTF2-like_dom_sf"/>
</dbReference>
<dbReference type="AlphaFoldDB" id="A0A7Y9FKR4"/>